<evidence type="ECO:0000259" key="4">
    <source>
        <dbReference type="PROSITE" id="PS51186"/>
    </source>
</evidence>
<dbReference type="Pfam" id="PF00583">
    <property type="entry name" value="Acetyltransf_1"/>
    <property type="match status" value="1"/>
</dbReference>
<sequence length="142" mass="15685">MKLAEYEKLAHEVEATPAGIGAALFGPAPRVFCEIAEVDGRPVGFALWFYTFSTFQGRLGLYLEDLYVDPELRGRGIGKALFARLAEICRGEDLGRLEWQVLDWNAPSIAFYRSLGAVPKDEWTKYRLDGEALARLATGAGA</sequence>
<dbReference type="EMBL" id="CP158568">
    <property type="protein sequence ID" value="XBY46792.1"/>
    <property type="molecule type" value="Genomic_DNA"/>
</dbReference>
<protein>
    <submittedName>
        <fullName evidence="5">GNAT family N-acetyltransferase</fullName>
    </submittedName>
</protein>
<evidence type="ECO:0000313" key="5">
    <source>
        <dbReference type="EMBL" id="XBY46792.1"/>
    </source>
</evidence>
<dbReference type="KEGG" id="mflg:ABS361_02985"/>
<dbReference type="RefSeq" id="WP_407051887.1">
    <property type="nucleotide sequence ID" value="NZ_CP158568.1"/>
</dbReference>
<proteinExistence type="inferred from homology"/>
<evidence type="ECO:0000256" key="2">
    <source>
        <dbReference type="ARBA" id="ARBA00022679"/>
    </source>
</evidence>
<dbReference type="InterPro" id="IPR000182">
    <property type="entry name" value="GNAT_dom"/>
</dbReference>
<dbReference type="InterPro" id="IPR051016">
    <property type="entry name" value="Diverse_Substrate_AcTransf"/>
</dbReference>
<gene>
    <name evidence="5" type="ORF">ABS361_02985</name>
</gene>
<keyword evidence="2" id="KW-0808">Transferase</keyword>
<dbReference type="PANTHER" id="PTHR10545">
    <property type="entry name" value="DIAMINE N-ACETYLTRANSFERASE"/>
    <property type="match status" value="1"/>
</dbReference>
<dbReference type="PANTHER" id="PTHR10545:SF29">
    <property type="entry name" value="GH14572P-RELATED"/>
    <property type="match status" value="1"/>
</dbReference>
<dbReference type="FunFam" id="3.40.630.30:FF:000064">
    <property type="entry name" value="GNAT family acetyltransferase"/>
    <property type="match status" value="1"/>
</dbReference>
<evidence type="ECO:0000256" key="1">
    <source>
        <dbReference type="ARBA" id="ARBA00008694"/>
    </source>
</evidence>
<dbReference type="AlphaFoldDB" id="A0AAU7XGC2"/>
<comment type="similarity">
    <text evidence="1">Belongs to the acetyltransferase family.</text>
</comment>
<dbReference type="CDD" id="cd04301">
    <property type="entry name" value="NAT_SF"/>
    <property type="match status" value="1"/>
</dbReference>
<name>A0AAU7XGC2_9HYPH</name>
<dbReference type="PROSITE" id="PS51186">
    <property type="entry name" value="GNAT"/>
    <property type="match status" value="1"/>
</dbReference>
<dbReference type="GO" id="GO:0008080">
    <property type="term" value="F:N-acetyltransferase activity"/>
    <property type="evidence" value="ECO:0007669"/>
    <property type="project" value="UniProtKB-ARBA"/>
</dbReference>
<reference evidence="5" key="1">
    <citation type="submission" date="2024-06" db="EMBL/GenBank/DDBJ databases">
        <title>Methylostella associata gen. nov., sp. nov., a novel Ancalomicrobiaceae-affiliated facultatively methylotrophic bacteria that feed on methanotrophs of the genus Methylococcus.</title>
        <authorList>
            <person name="Saltykova V."/>
            <person name="Danilova O.V."/>
            <person name="Oshkin I.Y."/>
            <person name="Belova S.E."/>
            <person name="Pimenov N.V."/>
            <person name="Dedysh S.N."/>
        </authorList>
    </citation>
    <scope>NUCLEOTIDE SEQUENCE</scope>
    <source>
        <strain evidence="5">S20</strain>
    </source>
</reference>
<dbReference type="Gene3D" id="3.40.630.30">
    <property type="match status" value="1"/>
</dbReference>
<keyword evidence="3" id="KW-0012">Acyltransferase</keyword>
<feature type="domain" description="N-acetyltransferase" evidence="4">
    <location>
        <begin position="1"/>
        <end position="138"/>
    </location>
</feature>
<organism evidence="5">
    <name type="scientific">Methyloraptor flagellatus</name>
    <dbReference type="NCBI Taxonomy" id="3162530"/>
    <lineage>
        <taxon>Bacteria</taxon>
        <taxon>Pseudomonadati</taxon>
        <taxon>Pseudomonadota</taxon>
        <taxon>Alphaproteobacteria</taxon>
        <taxon>Hyphomicrobiales</taxon>
        <taxon>Ancalomicrobiaceae</taxon>
        <taxon>Methyloraptor</taxon>
    </lineage>
</organism>
<evidence type="ECO:0000256" key="3">
    <source>
        <dbReference type="ARBA" id="ARBA00023315"/>
    </source>
</evidence>
<dbReference type="InterPro" id="IPR016181">
    <property type="entry name" value="Acyl_CoA_acyltransferase"/>
</dbReference>
<dbReference type="SUPFAM" id="SSF55729">
    <property type="entry name" value="Acyl-CoA N-acyltransferases (Nat)"/>
    <property type="match status" value="1"/>
</dbReference>
<accession>A0AAU7XGC2</accession>